<feature type="chain" id="PRO_5026704347" description="Htaa domain-containing protein" evidence="1">
    <location>
        <begin position="29"/>
        <end position="359"/>
    </location>
</feature>
<keyword evidence="1" id="KW-0732">Signal</keyword>
<comment type="caution">
    <text evidence="3">The sequence shown here is derived from an EMBL/GenBank/DDBJ whole genome shotgun (WGS) entry which is preliminary data.</text>
</comment>
<reference evidence="3 4" key="1">
    <citation type="submission" date="2018-07" db="EMBL/GenBank/DDBJ databases">
        <title>Genome sequence of Rhodococcus rhodnii ATCC 35071 from Rhodnius prolixus.</title>
        <authorList>
            <person name="Patel V."/>
            <person name="Vogel K.J."/>
        </authorList>
    </citation>
    <scope>NUCLEOTIDE SEQUENCE [LARGE SCALE GENOMIC DNA]</scope>
    <source>
        <strain evidence="3 4">ATCC 35071</strain>
    </source>
</reference>
<accession>A0A6P2CE69</accession>
<dbReference type="Pfam" id="PF04213">
    <property type="entry name" value="HtaA"/>
    <property type="match status" value="1"/>
</dbReference>
<evidence type="ECO:0000259" key="2">
    <source>
        <dbReference type="Pfam" id="PF04213"/>
    </source>
</evidence>
<evidence type="ECO:0000313" key="4">
    <source>
        <dbReference type="Proteomes" id="UP000471120"/>
    </source>
</evidence>
<protein>
    <recommendedName>
        <fullName evidence="2">Htaa domain-containing protein</fullName>
    </recommendedName>
</protein>
<dbReference type="RefSeq" id="WP_010838386.1">
    <property type="nucleotide sequence ID" value="NZ_QRCM01000001.1"/>
</dbReference>
<evidence type="ECO:0000256" key="1">
    <source>
        <dbReference type="SAM" id="SignalP"/>
    </source>
</evidence>
<dbReference type="InterPro" id="IPR007331">
    <property type="entry name" value="Htaa"/>
</dbReference>
<feature type="signal peptide" evidence="1">
    <location>
        <begin position="1"/>
        <end position="28"/>
    </location>
</feature>
<proteinExistence type="predicted"/>
<feature type="domain" description="Htaa" evidence="2">
    <location>
        <begin position="208"/>
        <end position="325"/>
    </location>
</feature>
<evidence type="ECO:0000313" key="3">
    <source>
        <dbReference type="EMBL" id="TXG90001.1"/>
    </source>
</evidence>
<gene>
    <name evidence="3" type="ORF">DW322_06965</name>
</gene>
<sequence length="359" mass="37414">MRTRRIGIGVVVVATASVIATTSGLATAEPAPPGVAPSIEVFLADGTPADGGTVRVGDTITVRGHGFDPEANRDGLPLPVPPGVPHGVFVTYGAFAPQWRPSEGAPSSARVEQRSNTVWVMDEDALNAVPSAPFDFRRTIGQQWVPFGDDGTFTATIEVAEIDGAAEDARYGVYSYAGAGAVNAAEEHFVPVDFDPSPGPNTPQPPAADLTWAFAPGFADLVKGELQGGLAVSDGASLTDDGRLTFELASSDIDGETGLGIARYAGTAVAYTKFHLAEIAIVDPWIEFTREGTFLSAETSTTSQNGTDATARSRLARLDAAPDAAGGERTDVPARFEHLSPQILAPYLLGSAAPVSFRY</sequence>
<dbReference type="AlphaFoldDB" id="A0A6P2CE69"/>
<name>A0A6P2CE69_9NOCA</name>
<dbReference type="Proteomes" id="UP000471120">
    <property type="component" value="Unassembled WGS sequence"/>
</dbReference>
<dbReference type="EMBL" id="QRCM01000001">
    <property type="protein sequence ID" value="TXG90001.1"/>
    <property type="molecule type" value="Genomic_DNA"/>
</dbReference>
<organism evidence="3 4">
    <name type="scientific">Rhodococcus rhodnii</name>
    <dbReference type="NCBI Taxonomy" id="38312"/>
    <lineage>
        <taxon>Bacteria</taxon>
        <taxon>Bacillati</taxon>
        <taxon>Actinomycetota</taxon>
        <taxon>Actinomycetes</taxon>
        <taxon>Mycobacteriales</taxon>
        <taxon>Nocardiaceae</taxon>
        <taxon>Rhodococcus</taxon>
    </lineage>
</organism>